<dbReference type="PANTHER" id="PTHR35811:SF1">
    <property type="entry name" value="HTH OST-TYPE DOMAIN-CONTAINING PROTEIN"/>
    <property type="match status" value="1"/>
</dbReference>
<reference evidence="2 3" key="1">
    <citation type="journal article" date="2022" name="Front. Microbiol.">
        <title>High genomic differentiation and limited gene flow indicate recent cryptic speciation within the genus Laspinema (cyanobacteria).</title>
        <authorList>
            <person name="Stanojkovic A."/>
            <person name="Skoupy S."/>
            <person name="Skaloud P."/>
            <person name="Dvorak P."/>
        </authorList>
    </citation>
    <scope>NUCLEOTIDE SEQUENCE [LARGE SCALE GENOMIC DNA]</scope>
    <source>
        <strain evidence="2 3">D2a</strain>
    </source>
</reference>
<dbReference type="RefSeq" id="WP_261197215.1">
    <property type="nucleotide sequence ID" value="NZ_JAMXFF010000001.1"/>
</dbReference>
<dbReference type="Proteomes" id="UP001525890">
    <property type="component" value="Unassembled WGS sequence"/>
</dbReference>
<feature type="domain" description="NYN" evidence="1">
    <location>
        <begin position="5"/>
        <end position="147"/>
    </location>
</feature>
<dbReference type="EMBL" id="JAMXFF010000001">
    <property type="protein sequence ID" value="MCT7964824.1"/>
    <property type="molecule type" value="Genomic_DNA"/>
</dbReference>
<comment type="caution">
    <text evidence="2">The sequence shown here is derived from an EMBL/GenBank/DDBJ whole genome shotgun (WGS) entry which is preliminary data.</text>
</comment>
<dbReference type="Pfam" id="PF01936">
    <property type="entry name" value="NYN"/>
    <property type="match status" value="1"/>
</dbReference>
<sequence>MPNQVAIYWDLQNVHPSLEQVLSQVLSLYCFAQKFGRITLKNVCAHWRRESPKIENIFYNLGFNCPNAPAGKGKKNNADKKLIEDCLQDVRHNPEISTVFLVSGDKDFIPLVLQLKERNIQVILIIRSDENTKPELKNIVDKFYYLDWIEKEFGSPCFDPKQILSLIN</sequence>
<accession>A0ABT2MJA8</accession>
<gene>
    <name evidence="2" type="ORF">NG799_00585</name>
</gene>
<evidence type="ECO:0000313" key="2">
    <source>
        <dbReference type="EMBL" id="MCT7964824.1"/>
    </source>
</evidence>
<protein>
    <submittedName>
        <fullName evidence="2">NYN domain-containing protein</fullName>
    </submittedName>
</protein>
<evidence type="ECO:0000259" key="1">
    <source>
        <dbReference type="Pfam" id="PF01936"/>
    </source>
</evidence>
<dbReference type="PANTHER" id="PTHR35811">
    <property type="entry name" value="SLR1870 PROTEIN"/>
    <property type="match status" value="1"/>
</dbReference>
<dbReference type="Gene3D" id="3.40.50.1010">
    <property type="entry name" value="5'-nuclease"/>
    <property type="match status" value="1"/>
</dbReference>
<proteinExistence type="predicted"/>
<evidence type="ECO:0000313" key="3">
    <source>
        <dbReference type="Proteomes" id="UP001525890"/>
    </source>
</evidence>
<keyword evidence="3" id="KW-1185">Reference proteome</keyword>
<organism evidence="2 3">
    <name type="scientific">Laspinema palackyanum D2a</name>
    <dbReference type="NCBI Taxonomy" id="2953684"/>
    <lineage>
        <taxon>Bacteria</taxon>
        <taxon>Bacillati</taxon>
        <taxon>Cyanobacteriota</taxon>
        <taxon>Cyanophyceae</taxon>
        <taxon>Oscillatoriophycideae</taxon>
        <taxon>Oscillatoriales</taxon>
        <taxon>Laspinemataceae</taxon>
        <taxon>Laspinema</taxon>
        <taxon>Laspinema palackyanum</taxon>
    </lineage>
</organism>
<dbReference type="InterPro" id="IPR021139">
    <property type="entry name" value="NYN"/>
</dbReference>
<name>A0ABT2MJA8_9CYAN</name>